<feature type="transmembrane region" description="Helical" evidence="1">
    <location>
        <begin position="106"/>
        <end position="125"/>
    </location>
</feature>
<name>A0A480A802_9CYAN</name>
<dbReference type="InterPro" id="IPR026898">
    <property type="entry name" value="PrsW"/>
</dbReference>
<protein>
    <recommendedName>
        <fullName evidence="4">Protease PrsW</fullName>
    </recommendedName>
</protein>
<keyword evidence="1" id="KW-0472">Membrane</keyword>
<dbReference type="Pfam" id="PF13367">
    <property type="entry name" value="PrsW-protease"/>
    <property type="match status" value="1"/>
</dbReference>
<keyword evidence="1" id="KW-1133">Transmembrane helix</keyword>
<dbReference type="OrthoDB" id="508302at2"/>
<feature type="transmembrane region" description="Helical" evidence="1">
    <location>
        <begin position="6"/>
        <end position="22"/>
    </location>
</feature>
<dbReference type="PANTHER" id="PTHR36844">
    <property type="entry name" value="PROTEASE PRSW"/>
    <property type="match status" value="1"/>
</dbReference>
<feature type="transmembrane region" description="Helical" evidence="1">
    <location>
        <begin position="204"/>
        <end position="221"/>
    </location>
</feature>
<proteinExistence type="predicted"/>
<feature type="transmembrane region" description="Helical" evidence="1">
    <location>
        <begin position="145"/>
        <end position="165"/>
    </location>
</feature>
<evidence type="ECO:0000313" key="3">
    <source>
        <dbReference type="Proteomes" id="UP000299367"/>
    </source>
</evidence>
<dbReference type="RefSeq" id="WP_137906466.1">
    <property type="nucleotide sequence ID" value="NZ_BJCF01000002.1"/>
</dbReference>
<feature type="transmembrane region" description="Helical" evidence="1">
    <location>
        <begin position="177"/>
        <end position="198"/>
    </location>
</feature>
<evidence type="ECO:0000313" key="2">
    <source>
        <dbReference type="EMBL" id="GCL40642.1"/>
    </source>
</evidence>
<comment type="caution">
    <text evidence="2">The sequence shown here is derived from an EMBL/GenBank/DDBJ whole genome shotgun (WGS) entry which is preliminary data.</text>
</comment>
<feature type="transmembrane region" description="Helical" evidence="1">
    <location>
        <begin position="253"/>
        <end position="275"/>
    </location>
</feature>
<dbReference type="Proteomes" id="UP000299367">
    <property type="component" value="Unassembled WGS sequence"/>
</dbReference>
<evidence type="ECO:0000256" key="1">
    <source>
        <dbReference type="SAM" id="Phobius"/>
    </source>
</evidence>
<dbReference type="GO" id="GO:0008233">
    <property type="term" value="F:peptidase activity"/>
    <property type="evidence" value="ECO:0007669"/>
    <property type="project" value="InterPro"/>
</dbReference>
<keyword evidence="1" id="KW-0812">Transmembrane</keyword>
<reference evidence="3" key="1">
    <citation type="submission" date="2019-02" db="EMBL/GenBank/DDBJ databases">
        <title>Draft genome sequence of Dolichospermum planctonicum NIES-80.</title>
        <authorList>
            <person name="Yamaguchi H."/>
            <person name="Suzuki S."/>
            <person name="Kawachi M."/>
        </authorList>
    </citation>
    <scope>NUCLEOTIDE SEQUENCE [LARGE SCALE GENOMIC DNA]</scope>
    <source>
        <strain evidence="3">NIES-80</strain>
    </source>
</reference>
<organism evidence="2 3">
    <name type="scientific">Dolichospermum planctonicum</name>
    <dbReference type="NCBI Taxonomy" id="136072"/>
    <lineage>
        <taxon>Bacteria</taxon>
        <taxon>Bacillati</taxon>
        <taxon>Cyanobacteriota</taxon>
        <taxon>Cyanophyceae</taxon>
        <taxon>Nostocales</taxon>
        <taxon>Aphanizomenonaceae</taxon>
        <taxon>Dolichospermum</taxon>
    </lineage>
</organism>
<accession>A0A480A802</accession>
<evidence type="ECO:0008006" key="4">
    <source>
        <dbReference type="Google" id="ProtNLM"/>
    </source>
</evidence>
<feature type="transmembrane region" description="Helical" evidence="1">
    <location>
        <begin position="287"/>
        <end position="310"/>
    </location>
</feature>
<gene>
    <name evidence="2" type="ORF">NIES80_03300</name>
</gene>
<dbReference type="PANTHER" id="PTHR36844:SF1">
    <property type="entry name" value="PROTEASE PRSW"/>
    <property type="match status" value="1"/>
</dbReference>
<dbReference type="EMBL" id="BJCF01000002">
    <property type="protein sequence ID" value="GCL40642.1"/>
    <property type="molecule type" value="Genomic_DNA"/>
</dbReference>
<feature type="transmembrane region" description="Helical" evidence="1">
    <location>
        <begin position="34"/>
        <end position="55"/>
    </location>
</feature>
<dbReference type="AlphaFoldDB" id="A0A480A802"/>
<sequence>MDNLLLVLWAVIPPLLFLWFYYRRTPAAPPVLNLLILFIIGAISGFVALGLEFALENTANWLLNWQQIQRHFSGMIFRQILAIAPIEEGCKLVAVILPICYLQRQYYLRCTTVFLFTIAVALGFAAEETWIYLFNGTSSILERTIGTPVHVMFSAPWGYALAVYFGTRTRCDQDRNLIFTAWLNSVFFHALVNILSIAGRFPQPLYLLTYGLFPLLLWMFLRWEKLLRKLQGKSPLVLISGHRSSVRNWQKGLVLLMFLLGGNSIFRFLILYRKISPLRWELWFEPAIFWFIIRDITLNLCLGVLAWLIYRYLRNLVRPEYFLNHQYFIRKS</sequence>